<dbReference type="AlphaFoldDB" id="A0AAW0I485"/>
<feature type="compositionally biased region" description="Basic residues" evidence="1">
    <location>
        <begin position="76"/>
        <end position="85"/>
    </location>
</feature>
<sequence>MCKNTIIRQARNHKLQVKKLEAATAAGLAAKAEKGTAEKKPAVSKKEKKPVDVKKQKKPTGKKRLQLPRNQQLRKSQYRRNQQKKRKCLLLNLLKNFSFHRANRDSLFE</sequence>
<protein>
    <submittedName>
        <fullName evidence="2">Uncharacterized protein</fullName>
    </submittedName>
</protein>
<dbReference type="EMBL" id="JBBHLL010000218">
    <property type="protein sequence ID" value="KAK7809194.1"/>
    <property type="molecule type" value="Genomic_DNA"/>
</dbReference>
<gene>
    <name evidence="2" type="ORF">U0070_025603</name>
</gene>
<evidence type="ECO:0000313" key="3">
    <source>
        <dbReference type="Proteomes" id="UP001488838"/>
    </source>
</evidence>
<keyword evidence="3" id="KW-1185">Reference proteome</keyword>
<reference evidence="2 3" key="1">
    <citation type="journal article" date="2023" name="bioRxiv">
        <title>Conserved and derived expression patterns and positive selection on dental genes reveal complex evolutionary context of ever-growing rodent molars.</title>
        <authorList>
            <person name="Calamari Z.T."/>
            <person name="Song A."/>
            <person name="Cohen E."/>
            <person name="Akter M."/>
            <person name="Roy R.D."/>
            <person name="Hallikas O."/>
            <person name="Christensen M.M."/>
            <person name="Li P."/>
            <person name="Marangoni P."/>
            <person name="Jernvall J."/>
            <person name="Klein O.D."/>
        </authorList>
    </citation>
    <scope>NUCLEOTIDE SEQUENCE [LARGE SCALE GENOMIC DNA]</scope>
    <source>
        <strain evidence="2">V071</strain>
    </source>
</reference>
<organism evidence="2 3">
    <name type="scientific">Myodes glareolus</name>
    <name type="common">Bank vole</name>
    <name type="synonym">Clethrionomys glareolus</name>
    <dbReference type="NCBI Taxonomy" id="447135"/>
    <lineage>
        <taxon>Eukaryota</taxon>
        <taxon>Metazoa</taxon>
        <taxon>Chordata</taxon>
        <taxon>Craniata</taxon>
        <taxon>Vertebrata</taxon>
        <taxon>Euteleostomi</taxon>
        <taxon>Mammalia</taxon>
        <taxon>Eutheria</taxon>
        <taxon>Euarchontoglires</taxon>
        <taxon>Glires</taxon>
        <taxon>Rodentia</taxon>
        <taxon>Myomorpha</taxon>
        <taxon>Muroidea</taxon>
        <taxon>Cricetidae</taxon>
        <taxon>Arvicolinae</taxon>
        <taxon>Myodes</taxon>
    </lineage>
</organism>
<comment type="caution">
    <text evidence="2">The sequence shown here is derived from an EMBL/GenBank/DDBJ whole genome shotgun (WGS) entry which is preliminary data.</text>
</comment>
<name>A0AAW0I485_MYOGA</name>
<proteinExistence type="predicted"/>
<evidence type="ECO:0000256" key="1">
    <source>
        <dbReference type="SAM" id="MobiDB-lite"/>
    </source>
</evidence>
<evidence type="ECO:0000313" key="2">
    <source>
        <dbReference type="EMBL" id="KAK7809194.1"/>
    </source>
</evidence>
<dbReference type="Proteomes" id="UP001488838">
    <property type="component" value="Unassembled WGS sequence"/>
</dbReference>
<accession>A0AAW0I485</accession>
<feature type="region of interest" description="Disordered" evidence="1">
    <location>
        <begin position="28"/>
        <end position="85"/>
    </location>
</feature>
<feature type="compositionally biased region" description="Basic residues" evidence="1">
    <location>
        <begin position="55"/>
        <end position="66"/>
    </location>
</feature>
<feature type="compositionally biased region" description="Basic and acidic residues" evidence="1">
    <location>
        <begin position="31"/>
        <end position="54"/>
    </location>
</feature>